<keyword evidence="5 7" id="KW-0472">Membrane</keyword>
<keyword evidence="3 7" id="KW-1134">Transmembrane beta strand</keyword>
<keyword evidence="10" id="KW-1185">Reference proteome</keyword>
<comment type="subcellular location">
    <subcellularLocation>
        <location evidence="1 7">Cell outer membrane</location>
        <topology evidence="1 7">Multi-pass membrane protein</topology>
    </subcellularLocation>
</comment>
<dbReference type="Gene3D" id="2.170.130.10">
    <property type="entry name" value="TonB-dependent receptor, plug domain"/>
    <property type="match status" value="1"/>
</dbReference>
<evidence type="ECO:0000256" key="7">
    <source>
        <dbReference type="PROSITE-ProRule" id="PRU01360"/>
    </source>
</evidence>
<reference evidence="9 10" key="1">
    <citation type="submission" date="2018-02" db="EMBL/GenBank/DDBJ databases">
        <title>The draft genome of Sphingobacterium gobiense H7.</title>
        <authorList>
            <person name="Li L."/>
            <person name="Liu L."/>
            <person name="Zhang X."/>
            <person name="Wang T."/>
            <person name="Liang L."/>
        </authorList>
    </citation>
    <scope>NUCLEOTIDE SEQUENCE [LARGE SCALE GENOMIC DNA]</scope>
    <source>
        <strain evidence="9 10">ACCC 05757</strain>
    </source>
</reference>
<dbReference type="InterPro" id="IPR012910">
    <property type="entry name" value="Plug_dom"/>
</dbReference>
<organism evidence="9 10">
    <name type="scientific">Sphingobacterium gobiense</name>
    <dbReference type="NCBI Taxonomy" id="1382456"/>
    <lineage>
        <taxon>Bacteria</taxon>
        <taxon>Pseudomonadati</taxon>
        <taxon>Bacteroidota</taxon>
        <taxon>Sphingobacteriia</taxon>
        <taxon>Sphingobacteriales</taxon>
        <taxon>Sphingobacteriaceae</taxon>
        <taxon>Sphingobacterium</taxon>
    </lineage>
</organism>
<sequence>MTNFYKGGRGLAFFKHLFRLFKSRNNRSRTLFSFVIPLCFMLFNLSDAWGQSAETRAAERQKTVLLGEVRSATDDRHIQGVSLRTNGVSASSDEMGRFRIPADKSTGTVEVRHIGFQPQSIDYDERTTYLTISLEPLENQLEEVEVVSTGYQQLPKERATGSFVQIDNELLNRRVGSNVLDRLADVTPGLIFNNGKGAAAQMRIRGQNTIHSDARVLVIVDNFPYEGDINNINPNDVESITVLKDAAAASIWGARAGNGVIVITTKKAGNQGGTQIEANVNTTVGHTPDLHYQPLMSSADFIEIERMLFDRGFYTNYENSVSKTPLNPAVELFIQQREHPDRYDEFEREIEKLKGYDIRSDYEKYFYRAPLMQQYAFRTQGNNGGNRYHASIGYDRNQTEVVGNIGNRFSGIIGNTWSLLDNRLELSGQASFTSQQNENNGMTEITYMGYRNIPTSTIFPYARLADEQGNPLPVTKDYRLGYLESVAGDGLLDWSYVPLLDRDNNDRTARGNDLRMDAGIRYKLTEGINVHARYQYWTGNTYNRQLYNLDSYYARNEINRLTQRDESTGALSYPIPMGGILDMDNVRAQAHNLRLQADFNYNFNALHELNGILGYEIRDQQGDTDKRRSYGYDDRVGVSQSVNYKDFYTSYFNQYYAYNLIPFMDRESGTVDRFRSVFSNISYAYDRRYTFTGSLRFDESNLFGVNANQKRVPLYSLGVGWNLANERFFRSTAIDRLHLRTTYGRAGNINRSLTAYTTAYYNTRDLLTQLPFANIATPRNPDLRWEKITTTNFGVDFSLWKSRISGSVEYYNKDGDDVIGTIPSPGTAGIKRITGNFGQTNARGFEFVLNTVPFKGKIKWSNQLLVNTVKDKIVNYDGPPLVPLNVMSSSDGLTAFPIEGRPLWALYSLPWGGLDAQNGDPIGYLNGEPSKDYREIMNSLTMDGLVYHGPARPTRYGSMRNTLEWKQMALSFNITYRGGHYFKKETVSYYDLLTGVATHGDFDKRWQNSGDEHFTQIPAFEEEINTPREQVYTYSSARIFKADHMRLQDIRLEYSFPTENWKMKGFRRLSLYGYVNNIGLLWSKSDTGYDPDYASADYVPIRTFSFGINLIL</sequence>
<dbReference type="Pfam" id="PF07715">
    <property type="entry name" value="Plug"/>
    <property type="match status" value="1"/>
</dbReference>
<dbReference type="InterPro" id="IPR039426">
    <property type="entry name" value="TonB-dep_rcpt-like"/>
</dbReference>
<evidence type="ECO:0000313" key="9">
    <source>
        <dbReference type="EMBL" id="PRD54700.1"/>
    </source>
</evidence>
<evidence type="ECO:0000259" key="8">
    <source>
        <dbReference type="Pfam" id="PF07715"/>
    </source>
</evidence>
<evidence type="ECO:0000256" key="1">
    <source>
        <dbReference type="ARBA" id="ARBA00004571"/>
    </source>
</evidence>
<evidence type="ECO:0000256" key="6">
    <source>
        <dbReference type="ARBA" id="ARBA00023237"/>
    </source>
</evidence>
<dbReference type="EMBL" id="PVBS01000002">
    <property type="protein sequence ID" value="PRD54700.1"/>
    <property type="molecule type" value="Genomic_DNA"/>
</dbReference>
<keyword evidence="6 7" id="KW-0998">Cell outer membrane</keyword>
<evidence type="ECO:0000313" key="10">
    <source>
        <dbReference type="Proteomes" id="UP000238642"/>
    </source>
</evidence>
<dbReference type="AlphaFoldDB" id="A0A2S9JNG0"/>
<dbReference type="InterPro" id="IPR023997">
    <property type="entry name" value="TonB-dep_OMP_SusC/RagA_CS"/>
</dbReference>
<evidence type="ECO:0000256" key="2">
    <source>
        <dbReference type="ARBA" id="ARBA00022448"/>
    </source>
</evidence>
<dbReference type="GO" id="GO:0009279">
    <property type="term" value="C:cell outer membrane"/>
    <property type="evidence" value="ECO:0007669"/>
    <property type="project" value="UniProtKB-SubCell"/>
</dbReference>
<proteinExistence type="inferred from homology"/>
<evidence type="ECO:0000256" key="3">
    <source>
        <dbReference type="ARBA" id="ARBA00022452"/>
    </source>
</evidence>
<gene>
    <name evidence="9" type="ORF">C5749_14805</name>
</gene>
<dbReference type="PROSITE" id="PS52016">
    <property type="entry name" value="TONB_DEPENDENT_REC_3"/>
    <property type="match status" value="1"/>
</dbReference>
<dbReference type="NCBIfam" id="TIGR04057">
    <property type="entry name" value="SusC_RagA_signa"/>
    <property type="match status" value="1"/>
</dbReference>
<dbReference type="SUPFAM" id="SSF49464">
    <property type="entry name" value="Carboxypeptidase regulatory domain-like"/>
    <property type="match status" value="1"/>
</dbReference>
<evidence type="ECO:0000256" key="4">
    <source>
        <dbReference type="ARBA" id="ARBA00022692"/>
    </source>
</evidence>
<keyword evidence="2 7" id="KW-0813">Transport</keyword>
<dbReference type="Gene3D" id="2.40.170.20">
    <property type="entry name" value="TonB-dependent receptor, beta-barrel domain"/>
    <property type="match status" value="1"/>
</dbReference>
<dbReference type="InterPro" id="IPR008969">
    <property type="entry name" value="CarboxyPept-like_regulatory"/>
</dbReference>
<protein>
    <submittedName>
        <fullName evidence="9">SusC/RagA family TonB-linked outer membrane protein</fullName>
    </submittedName>
</protein>
<comment type="similarity">
    <text evidence="7">Belongs to the TonB-dependent receptor family.</text>
</comment>
<accession>A0A2S9JNG0</accession>
<dbReference type="SUPFAM" id="SSF56935">
    <property type="entry name" value="Porins"/>
    <property type="match status" value="1"/>
</dbReference>
<dbReference type="InterPro" id="IPR023996">
    <property type="entry name" value="TonB-dep_OMP_SusC/RagA"/>
</dbReference>
<dbReference type="Proteomes" id="UP000238642">
    <property type="component" value="Unassembled WGS sequence"/>
</dbReference>
<name>A0A2S9JNG0_9SPHI</name>
<feature type="domain" description="TonB-dependent receptor plug" evidence="8">
    <location>
        <begin position="156"/>
        <end position="260"/>
    </location>
</feature>
<evidence type="ECO:0000256" key="5">
    <source>
        <dbReference type="ARBA" id="ARBA00023136"/>
    </source>
</evidence>
<keyword evidence="4 7" id="KW-0812">Transmembrane</keyword>
<dbReference type="NCBIfam" id="TIGR04056">
    <property type="entry name" value="OMP_RagA_SusC"/>
    <property type="match status" value="1"/>
</dbReference>
<dbReference type="InterPro" id="IPR037066">
    <property type="entry name" value="Plug_dom_sf"/>
</dbReference>
<comment type="caution">
    <text evidence="9">The sequence shown here is derived from an EMBL/GenBank/DDBJ whole genome shotgun (WGS) entry which is preliminary data.</text>
</comment>
<dbReference type="InterPro" id="IPR036942">
    <property type="entry name" value="Beta-barrel_TonB_sf"/>
</dbReference>